<reference evidence="1 2" key="1">
    <citation type="submission" date="2013-06" db="EMBL/GenBank/DDBJ databases">
        <authorList>
            <person name="Weinstock G."/>
            <person name="Sodergren E."/>
            <person name="Lobos E.A."/>
            <person name="Fulton L."/>
            <person name="Fulton R."/>
            <person name="Courtney L."/>
            <person name="Fronick C."/>
            <person name="O'Laughlin M."/>
            <person name="Godfrey J."/>
            <person name="Wilson R.M."/>
            <person name="Miner T."/>
            <person name="Farmer C."/>
            <person name="Delehaunty K."/>
            <person name="Cordes M."/>
            <person name="Minx P."/>
            <person name="Tomlinson C."/>
            <person name="Chen J."/>
            <person name="Wollam A."/>
            <person name="Pepin K.H."/>
            <person name="Bhonagiri V."/>
            <person name="Zhang X."/>
            <person name="Warren W."/>
            <person name="Mitreva M."/>
            <person name="Mardis E.R."/>
            <person name="Wilson R.K."/>
        </authorList>
    </citation>
    <scope>NUCLEOTIDE SEQUENCE [LARGE SCALE GENOMIC DNA]</scope>
    <source>
        <strain evidence="1 2">F0570</strain>
    </source>
</reference>
<dbReference type="AlphaFoldDB" id="A0A0E2M7K0"/>
<evidence type="ECO:0000313" key="2">
    <source>
        <dbReference type="Proteomes" id="UP000016630"/>
    </source>
</evidence>
<organism evidence="1 2">
    <name type="scientific">Porphyromonas gingivalis F0570</name>
    <dbReference type="NCBI Taxonomy" id="1227271"/>
    <lineage>
        <taxon>Bacteria</taxon>
        <taxon>Pseudomonadati</taxon>
        <taxon>Bacteroidota</taxon>
        <taxon>Bacteroidia</taxon>
        <taxon>Bacteroidales</taxon>
        <taxon>Porphyromonadaceae</taxon>
        <taxon>Porphyromonas</taxon>
    </lineage>
</organism>
<dbReference type="Proteomes" id="UP000016630">
    <property type="component" value="Unassembled WGS sequence"/>
</dbReference>
<protein>
    <submittedName>
        <fullName evidence="1">Uncharacterized protein</fullName>
    </submittedName>
</protein>
<proteinExistence type="predicted"/>
<dbReference type="InterPro" id="IPR012456">
    <property type="entry name" value="DUF1661"/>
</dbReference>
<dbReference type="EMBL" id="AWUW01000022">
    <property type="protein sequence ID" value="ERJ68465.1"/>
    <property type="molecule type" value="Genomic_DNA"/>
</dbReference>
<evidence type="ECO:0000313" key="1">
    <source>
        <dbReference type="EMBL" id="ERJ68465.1"/>
    </source>
</evidence>
<name>A0A0E2M7K0_PORGN</name>
<comment type="caution">
    <text evidence="1">The sequence shown here is derived from an EMBL/GenBank/DDBJ whole genome shotgun (WGS) entry which is preliminary data.</text>
</comment>
<dbReference type="Pfam" id="PF07877">
    <property type="entry name" value="DUF1661"/>
    <property type="match status" value="1"/>
</dbReference>
<dbReference type="HOGENOM" id="CLU_2274835_0_0_10"/>
<gene>
    <name evidence="1" type="ORF">HMPREF1555_00395</name>
</gene>
<accession>A0A0E2M7K0</accession>
<sequence>MWGSKVILSEMYLRFRIRGRLSNQKTGKSRTRSSKNTRVKTFVLARKFFSSRTKTKKITNHVFGNHKHEKKRSQTESMLFSLPFLFPFGRFHLSIYGAHCRA</sequence>